<keyword evidence="3" id="KW-0812">Transmembrane</keyword>
<comment type="caution">
    <text evidence="4">The sequence shown here is derived from an EMBL/GenBank/DDBJ whole genome shotgun (WGS) entry which is preliminary data.</text>
</comment>
<dbReference type="PANTHER" id="PTHR43713">
    <property type="entry name" value="GLUTAMATE-1-SEMIALDEHYDE 2,1-AMINOMUTASE"/>
    <property type="match status" value="1"/>
</dbReference>
<dbReference type="Gene3D" id="3.40.640.10">
    <property type="entry name" value="Type I PLP-dependent aspartate aminotransferase-like (Major domain)"/>
    <property type="match status" value="1"/>
</dbReference>
<dbReference type="InterPro" id="IPR015421">
    <property type="entry name" value="PyrdxlP-dep_Trfase_major"/>
</dbReference>
<dbReference type="SUPFAM" id="SSF53383">
    <property type="entry name" value="PLP-dependent transferases"/>
    <property type="match status" value="1"/>
</dbReference>
<dbReference type="Gene3D" id="3.90.1150.10">
    <property type="entry name" value="Aspartate Aminotransferase, domain 1"/>
    <property type="match status" value="1"/>
</dbReference>
<keyword evidence="5" id="KW-1185">Reference proteome</keyword>
<evidence type="ECO:0000313" key="5">
    <source>
        <dbReference type="Proteomes" id="UP001610335"/>
    </source>
</evidence>
<reference evidence="4 5" key="1">
    <citation type="submission" date="2024-07" db="EMBL/GenBank/DDBJ databases">
        <title>Section-level genome sequencing and comparative genomics of Aspergillus sections Usti and Cavernicolus.</title>
        <authorList>
            <consortium name="Lawrence Berkeley National Laboratory"/>
            <person name="Nybo J.L."/>
            <person name="Vesth T.C."/>
            <person name="Theobald S."/>
            <person name="Frisvad J.C."/>
            <person name="Larsen T.O."/>
            <person name="Kjaerboelling I."/>
            <person name="Rothschild-Mancinelli K."/>
            <person name="Lyhne E.K."/>
            <person name="Kogle M.E."/>
            <person name="Barry K."/>
            <person name="Clum A."/>
            <person name="Na H."/>
            <person name="Ledsgaard L."/>
            <person name="Lin J."/>
            <person name="Lipzen A."/>
            <person name="Kuo A."/>
            <person name="Riley R."/>
            <person name="Mondo S."/>
            <person name="LaButti K."/>
            <person name="Haridas S."/>
            <person name="Pangalinan J."/>
            <person name="Salamov A.A."/>
            <person name="Simmons B.A."/>
            <person name="Magnuson J.K."/>
            <person name="Chen J."/>
            <person name="Drula E."/>
            <person name="Henrissat B."/>
            <person name="Wiebenga A."/>
            <person name="Lubbers R.J."/>
            <person name="Gomes A.C."/>
            <person name="Makela M.R."/>
            <person name="Stajich J."/>
            <person name="Grigoriev I.V."/>
            <person name="Mortensen U.H."/>
            <person name="De vries R.P."/>
            <person name="Baker S.E."/>
            <person name="Andersen M.R."/>
        </authorList>
    </citation>
    <scope>NUCLEOTIDE SEQUENCE [LARGE SCALE GENOMIC DNA]</scope>
    <source>
        <strain evidence="4 5">CBS 600.67</strain>
    </source>
</reference>
<comment type="cofactor">
    <cofactor evidence="1">
        <name>pyridoxal 5'-phosphate</name>
        <dbReference type="ChEBI" id="CHEBI:597326"/>
    </cofactor>
</comment>
<organism evidence="4 5">
    <name type="scientific">Aspergillus cavernicola</name>
    <dbReference type="NCBI Taxonomy" id="176166"/>
    <lineage>
        <taxon>Eukaryota</taxon>
        <taxon>Fungi</taxon>
        <taxon>Dikarya</taxon>
        <taxon>Ascomycota</taxon>
        <taxon>Pezizomycotina</taxon>
        <taxon>Eurotiomycetes</taxon>
        <taxon>Eurotiomycetidae</taxon>
        <taxon>Eurotiales</taxon>
        <taxon>Aspergillaceae</taxon>
        <taxon>Aspergillus</taxon>
        <taxon>Aspergillus subgen. Nidulantes</taxon>
    </lineage>
</organism>
<dbReference type="Pfam" id="PF00202">
    <property type="entry name" value="Aminotran_3"/>
    <property type="match status" value="1"/>
</dbReference>
<dbReference type="Proteomes" id="UP001610335">
    <property type="component" value="Unassembled WGS sequence"/>
</dbReference>
<dbReference type="InterPro" id="IPR015424">
    <property type="entry name" value="PyrdxlP-dep_Trfase"/>
</dbReference>
<dbReference type="InterPro" id="IPR005814">
    <property type="entry name" value="Aminotrans_3"/>
</dbReference>
<dbReference type="PANTHER" id="PTHR43713:SF3">
    <property type="entry name" value="GLUTAMATE-1-SEMIALDEHYDE 2,1-AMINOMUTASE 1, CHLOROPLASTIC-RELATED"/>
    <property type="match status" value="1"/>
</dbReference>
<name>A0ABR4IFX6_9EURO</name>
<keyword evidence="2" id="KW-0663">Pyridoxal phosphate</keyword>
<evidence type="ECO:0000256" key="1">
    <source>
        <dbReference type="ARBA" id="ARBA00001933"/>
    </source>
</evidence>
<feature type="transmembrane region" description="Helical" evidence="3">
    <location>
        <begin position="389"/>
        <end position="409"/>
    </location>
</feature>
<sequence>MFQFNRELAARAIEFTPRTLFYLEAWSFTGVTATTSWNFRTGILDNTEIEDWLHQEGSFSVPIPPHSVGRPDGGLRLLACDYTLFKKASLGMSRRAFEMAESILQLHPATLPSLEVATGTFSRHFSKTSQWNSKLSIILKAPQKYEIGNYMLSLTHDVSSRWTTALLAGESIVDGFTHVQDMSFLYLGSYSPCTVIRAYLSPSPALWTHPLTLPCIIVTDHLKRLHQHCSSDLTRRVMFIEEQLGVTRVGRRNSESSSGRTKGAKAIAGKPVERPQAEYLTVNINTQLTRLLFTGHAPKWNYGASDLLMKVLTELVEGREEVPSLNGEILGMLEHNISLAKSIEDHVLGLQKRLELQLNVLYSFVAQTDNRLSARLAATSGRDSTSMKILAFITTIFLPGTYIATLFSMNMFNWEESSSDTSNTDTDDPTVSPRFWIYWAVSAPLTALTLAGWAIWWSFEKHRYDDQIQDTMKSAEEIRTPPWWRRLLKSELSPGDGSFMVPVLNERVVRDPGDSTEVHGRPRDRYSKLSWTFLSKNYGSGITAAPLFNHPPATHQVLKQSTRNMSTPADKANYCLRFAQTRYEDRNPKSKLHHEQAVSHLPGGNTRSVLHASPFPLCIASGKNNRIYDHDGHEYLDLIGDMTAGIFGHSHRTIIETIASAMTNIGLSLGAMTVAEPRFAEAICNRFASIEQIRFCNSGTEANLYALSVALHVTGLSKVIIFEGAYHGGVLQFAHGIASNNVDKNDWIIGPYNNIEGAKRLIAENKGIAAAVLVEPMQGAGGCIPGTPEFLHAVQKTAQENGIIFILDEVMTSRLAPGGLQSVLLHPNTSTPLGPDLTTLGKWIGGGLSIGAFGGRQDLLSVYDPRSSNIQHSGTFNNNTLAMNVGYKALTDVYTPEACIELNMQGDDLLRELQELGRGTKMAVTGIGAVMTIHFLSTGGEGNTSTIRDFETEPGSIDANLRDLFWFHLIERGFWISRRGMLSLILGTSKEEIRRFQDIVRDFLQEYQEFVTL</sequence>
<gene>
    <name evidence="4" type="ORF">BDW59DRAFT_160857</name>
</gene>
<evidence type="ECO:0000313" key="4">
    <source>
        <dbReference type="EMBL" id="KAL2826665.1"/>
    </source>
</evidence>
<dbReference type="EMBL" id="JBFXLS010000029">
    <property type="protein sequence ID" value="KAL2826665.1"/>
    <property type="molecule type" value="Genomic_DNA"/>
</dbReference>
<proteinExistence type="predicted"/>
<dbReference type="GO" id="GO:0016740">
    <property type="term" value="F:transferase activity"/>
    <property type="evidence" value="ECO:0007669"/>
    <property type="project" value="UniProtKB-KW"/>
</dbReference>
<evidence type="ECO:0000256" key="2">
    <source>
        <dbReference type="ARBA" id="ARBA00022898"/>
    </source>
</evidence>
<protein>
    <submittedName>
        <fullName evidence="4">Pyridoxal phosphate-dependent transferase</fullName>
    </submittedName>
</protein>
<keyword evidence="3" id="KW-1133">Transmembrane helix</keyword>
<keyword evidence="3" id="KW-0472">Membrane</keyword>
<dbReference type="InterPro" id="IPR015422">
    <property type="entry name" value="PyrdxlP-dep_Trfase_small"/>
</dbReference>
<keyword evidence="4" id="KW-0808">Transferase</keyword>
<accession>A0ABR4IFX6</accession>
<dbReference type="Gene3D" id="1.20.58.340">
    <property type="entry name" value="Magnesium transport protein CorA, transmembrane region"/>
    <property type="match status" value="1"/>
</dbReference>
<feature type="transmembrane region" description="Helical" evidence="3">
    <location>
        <begin position="436"/>
        <end position="459"/>
    </location>
</feature>
<evidence type="ECO:0000256" key="3">
    <source>
        <dbReference type="SAM" id="Phobius"/>
    </source>
</evidence>